<dbReference type="InterPro" id="IPR022742">
    <property type="entry name" value="Hydrolase_4"/>
</dbReference>
<feature type="domain" description="Serine aminopeptidase S33" evidence="2">
    <location>
        <begin position="70"/>
        <end position="184"/>
    </location>
</feature>
<feature type="domain" description="Dienelactone hydrolase" evidence="1">
    <location>
        <begin position="265"/>
        <end position="332"/>
    </location>
</feature>
<protein>
    <recommendedName>
        <fullName evidence="5">Serine aminopeptidase S33 domain-containing protein</fullName>
    </recommendedName>
</protein>
<sequence length="364" mass="37863">MFSLALGTAHAADVAARTLTLDLGGVPSRAELLLPPGAAPAPLVLLIQGTGPEDRDGSYAVPGSVVQGSLGALARRLAAQGFAVMRYDKRYAAQSFDPATAQAAQAGYAALSMRDLLADARTALDVARRQPGVAAGPVFVYGWSEGSVVAASLAQEVGARGLIVQGPVVDGFAETFADQFAATGLAYLTPYAQNGKIDLKGVLAALGGPGSPLAKSQAALLLDRDSTPQQPKLAGILDTDGDGRLDLRAEVAPRIVEFYRLLMAASPLYAPATSLPPLGELASRLRMPVLILQGENDGNVNARYAIQLDAALRAARNTQVTLKLYPGLGHSLGPAADITRDVFAPMAAPPMNDMAAWMKAQMRR</sequence>
<dbReference type="Gene3D" id="3.40.50.1820">
    <property type="entry name" value="alpha/beta hydrolase"/>
    <property type="match status" value="1"/>
</dbReference>
<dbReference type="KEGG" id="dgo:DGo_CA2121"/>
<dbReference type="InterPro" id="IPR029058">
    <property type="entry name" value="AB_hydrolase_fold"/>
</dbReference>
<reference evidence="3 4" key="1">
    <citation type="journal article" date="2012" name="PLoS ONE">
        <title>Genome sequence and transcriptome analysis of the radioresistant bacterium Deinococcus gobiensis: insights into the extreme environmental adaptations.</title>
        <authorList>
            <person name="Yuan M."/>
            <person name="Chen M."/>
            <person name="Zhang W."/>
            <person name="Lu W."/>
            <person name="Wang J."/>
            <person name="Yang M."/>
            <person name="Zhao P."/>
            <person name="Tang R."/>
            <person name="Li X."/>
            <person name="Hao Y."/>
            <person name="Zhou Z."/>
            <person name="Zhan Y."/>
            <person name="Yu H."/>
            <person name="Teng C."/>
            <person name="Yan Y."/>
            <person name="Ping S."/>
            <person name="Wang Y."/>
            <person name="Lin M."/>
        </authorList>
    </citation>
    <scope>NUCLEOTIDE SEQUENCE [LARGE SCALE GENOMIC DNA]</scope>
    <source>
        <strain evidence="3 4">I-0</strain>
    </source>
</reference>
<dbReference type="PANTHER" id="PTHR43265:SF1">
    <property type="entry name" value="ESTERASE ESTD"/>
    <property type="match status" value="1"/>
</dbReference>
<dbReference type="GO" id="GO:0052689">
    <property type="term" value="F:carboxylic ester hydrolase activity"/>
    <property type="evidence" value="ECO:0007669"/>
    <property type="project" value="TreeGrafter"/>
</dbReference>
<dbReference type="PATRIC" id="fig|745776.4.peg.2177"/>
<evidence type="ECO:0000313" key="3">
    <source>
        <dbReference type="EMBL" id="AFD26048.1"/>
    </source>
</evidence>
<organism evidence="3 4">
    <name type="scientific">Deinococcus gobiensis (strain DSM 21396 / JCM 16679 / CGMCC 1.7299 / I-0)</name>
    <dbReference type="NCBI Taxonomy" id="745776"/>
    <lineage>
        <taxon>Bacteria</taxon>
        <taxon>Thermotogati</taxon>
        <taxon>Deinococcota</taxon>
        <taxon>Deinococci</taxon>
        <taxon>Deinococcales</taxon>
        <taxon>Deinococcaceae</taxon>
        <taxon>Deinococcus</taxon>
    </lineage>
</organism>
<dbReference type="PANTHER" id="PTHR43265">
    <property type="entry name" value="ESTERASE ESTD"/>
    <property type="match status" value="1"/>
</dbReference>
<name>H8GYK1_DEIGI</name>
<accession>H8GYK1</accession>
<evidence type="ECO:0000313" key="4">
    <source>
        <dbReference type="Proteomes" id="UP000007575"/>
    </source>
</evidence>
<dbReference type="Pfam" id="PF01738">
    <property type="entry name" value="DLH"/>
    <property type="match status" value="1"/>
</dbReference>
<dbReference type="Pfam" id="PF12146">
    <property type="entry name" value="Hydrolase_4"/>
    <property type="match status" value="1"/>
</dbReference>
<dbReference type="InterPro" id="IPR053145">
    <property type="entry name" value="AB_hydrolase_Est10"/>
</dbReference>
<evidence type="ECO:0008006" key="5">
    <source>
        <dbReference type="Google" id="ProtNLM"/>
    </source>
</evidence>
<dbReference type="EMBL" id="CP002191">
    <property type="protein sequence ID" value="AFD26048.1"/>
    <property type="molecule type" value="Genomic_DNA"/>
</dbReference>
<dbReference type="AlphaFoldDB" id="H8GYK1"/>
<evidence type="ECO:0000259" key="2">
    <source>
        <dbReference type="Pfam" id="PF12146"/>
    </source>
</evidence>
<keyword evidence="4" id="KW-1185">Reference proteome</keyword>
<dbReference type="HOGENOM" id="CLU_739124_0_0_0"/>
<gene>
    <name evidence="3" type="ordered locus">DGo_CA2121</name>
</gene>
<dbReference type="eggNOG" id="COG2267">
    <property type="taxonomic scope" value="Bacteria"/>
</dbReference>
<proteinExistence type="predicted"/>
<dbReference type="Proteomes" id="UP000007575">
    <property type="component" value="Chromosome"/>
</dbReference>
<evidence type="ECO:0000259" key="1">
    <source>
        <dbReference type="Pfam" id="PF01738"/>
    </source>
</evidence>
<dbReference type="InterPro" id="IPR002925">
    <property type="entry name" value="Dienelactn_hydro"/>
</dbReference>
<dbReference type="SUPFAM" id="SSF53474">
    <property type="entry name" value="alpha/beta-Hydrolases"/>
    <property type="match status" value="1"/>
</dbReference>